<feature type="region of interest" description="Disordered" evidence="1">
    <location>
        <begin position="122"/>
        <end position="146"/>
    </location>
</feature>
<dbReference type="Proteomes" id="UP001359559">
    <property type="component" value="Unassembled WGS sequence"/>
</dbReference>
<gene>
    <name evidence="2" type="ORF">RJT34_12185</name>
</gene>
<name>A0AAN9PKP9_CLITE</name>
<keyword evidence="3" id="KW-1185">Reference proteome</keyword>
<sequence length="186" mass="20947">MQQEEWASRTEAKLDASDNEDVVVSAEAHLKKVKAVVLQKLVPYNVEELEKDMAGLISKVNRSSIGPLPPCYSPSFLKPNSKSPITLAKATLDSAKRTSGSHSKLQLLIIEPLPKVKPGHDLTPPPSLIKQVEGDRVPPRPRRRTPPRFLRRTLFFERMRMAGLDVPNAANETEKLNTRHIFVYMY</sequence>
<dbReference type="EMBL" id="JAYKXN010000003">
    <property type="protein sequence ID" value="KAK7301324.1"/>
    <property type="molecule type" value="Genomic_DNA"/>
</dbReference>
<protein>
    <submittedName>
        <fullName evidence="2">Uncharacterized protein</fullName>
    </submittedName>
</protein>
<dbReference type="AlphaFoldDB" id="A0AAN9PKP9"/>
<organism evidence="2 3">
    <name type="scientific">Clitoria ternatea</name>
    <name type="common">Butterfly pea</name>
    <dbReference type="NCBI Taxonomy" id="43366"/>
    <lineage>
        <taxon>Eukaryota</taxon>
        <taxon>Viridiplantae</taxon>
        <taxon>Streptophyta</taxon>
        <taxon>Embryophyta</taxon>
        <taxon>Tracheophyta</taxon>
        <taxon>Spermatophyta</taxon>
        <taxon>Magnoliopsida</taxon>
        <taxon>eudicotyledons</taxon>
        <taxon>Gunneridae</taxon>
        <taxon>Pentapetalae</taxon>
        <taxon>rosids</taxon>
        <taxon>fabids</taxon>
        <taxon>Fabales</taxon>
        <taxon>Fabaceae</taxon>
        <taxon>Papilionoideae</taxon>
        <taxon>50 kb inversion clade</taxon>
        <taxon>NPAAA clade</taxon>
        <taxon>indigoferoid/millettioid clade</taxon>
        <taxon>Phaseoleae</taxon>
        <taxon>Clitoria</taxon>
    </lineage>
</organism>
<accession>A0AAN9PKP9</accession>
<reference evidence="2 3" key="1">
    <citation type="submission" date="2024-01" db="EMBL/GenBank/DDBJ databases">
        <title>The genomes of 5 underutilized Papilionoideae crops provide insights into root nodulation and disease resistance.</title>
        <authorList>
            <person name="Yuan L."/>
        </authorList>
    </citation>
    <scope>NUCLEOTIDE SEQUENCE [LARGE SCALE GENOMIC DNA]</scope>
    <source>
        <strain evidence="2">LY-2023</strain>
        <tissue evidence="2">Leaf</tissue>
    </source>
</reference>
<proteinExistence type="predicted"/>
<evidence type="ECO:0000256" key="1">
    <source>
        <dbReference type="SAM" id="MobiDB-lite"/>
    </source>
</evidence>
<evidence type="ECO:0000313" key="3">
    <source>
        <dbReference type="Proteomes" id="UP001359559"/>
    </source>
</evidence>
<comment type="caution">
    <text evidence="2">The sequence shown here is derived from an EMBL/GenBank/DDBJ whole genome shotgun (WGS) entry which is preliminary data.</text>
</comment>
<evidence type="ECO:0000313" key="2">
    <source>
        <dbReference type="EMBL" id="KAK7301324.1"/>
    </source>
</evidence>